<dbReference type="GO" id="GO:0016985">
    <property type="term" value="F:mannan endo-1,4-beta-mannosidase activity"/>
    <property type="evidence" value="ECO:0007669"/>
    <property type="project" value="UniProtKB-EC"/>
</dbReference>
<dbReference type="OrthoDB" id="406631at2759"/>
<keyword evidence="12" id="KW-1185">Reference proteome</keyword>
<dbReference type="Proteomes" id="UP001049176">
    <property type="component" value="Chromosome 3"/>
</dbReference>
<name>A0A9P7UVE0_9AGAR</name>
<evidence type="ECO:0000313" key="11">
    <source>
        <dbReference type="EMBL" id="KAG7095493.1"/>
    </source>
</evidence>
<evidence type="ECO:0000256" key="9">
    <source>
        <dbReference type="RuleBase" id="RU361153"/>
    </source>
</evidence>
<keyword evidence="6" id="KW-0732">Signal</keyword>
<dbReference type="InterPro" id="IPR017853">
    <property type="entry name" value="GH"/>
</dbReference>
<keyword evidence="5" id="KW-0964">Secreted</keyword>
<dbReference type="PANTHER" id="PTHR31451:SF39">
    <property type="entry name" value="MANNAN ENDO-1,4-BETA-MANNOSIDASE 1"/>
    <property type="match status" value="1"/>
</dbReference>
<dbReference type="Pfam" id="PF00150">
    <property type="entry name" value="Cellulase"/>
    <property type="match status" value="1"/>
</dbReference>
<sequence length="322" mass="34835">MNKAFQDIANAGGTTVRTWGFNEVTSPNGVPYYQRWSGSTPTINTGTDGLQNFDKVVAAAKANGIRLIVALTNNWADYGGMDVYVNQIVGQGQPHDLFYTNAKVISAFKSYVSTFVGRYKNEPTIMAWELSNEPRCKGTTGTTSGTCTTQTITKWATDLSAYIKSIDSNHLVAIGDEGFFNQPGNPSYPYQGGEGVDFDANLKISSIDFGTFHAYPISWGQTSDPAAWGLQWIKDHATSQKAANKPVIIEEYGITPANIQGSTYTSWLSTVVSSGLTGDLIWQAGTVLSNGQRTSNDGYAIFPDDATYQVLKNHAAALKSRG</sequence>
<protein>
    <recommendedName>
        <fullName evidence="4">mannan endo-1,4-beta-mannosidase</fullName>
        <ecNumber evidence="4">3.2.1.78</ecNumber>
    </recommendedName>
</protein>
<dbReference type="Gene3D" id="3.20.20.80">
    <property type="entry name" value="Glycosidases"/>
    <property type="match status" value="1"/>
</dbReference>
<comment type="subcellular location">
    <subcellularLocation>
        <location evidence="2">Secreted</location>
    </subcellularLocation>
</comment>
<proteinExistence type="inferred from homology"/>
<evidence type="ECO:0000256" key="6">
    <source>
        <dbReference type="ARBA" id="ARBA00022729"/>
    </source>
</evidence>
<dbReference type="SUPFAM" id="SSF51445">
    <property type="entry name" value="(Trans)glycosidases"/>
    <property type="match status" value="1"/>
</dbReference>
<dbReference type="GO" id="GO:0046355">
    <property type="term" value="P:mannan catabolic process"/>
    <property type="evidence" value="ECO:0007669"/>
    <property type="project" value="UniProtKB-ARBA"/>
</dbReference>
<dbReference type="AlphaFoldDB" id="A0A9P7UVE0"/>
<dbReference type="InterPro" id="IPR001547">
    <property type="entry name" value="Glyco_hydro_5"/>
</dbReference>
<gene>
    <name evidence="11" type="ORF">E1B28_006232</name>
</gene>
<evidence type="ECO:0000256" key="2">
    <source>
        <dbReference type="ARBA" id="ARBA00004613"/>
    </source>
</evidence>
<dbReference type="RefSeq" id="XP_043011963.1">
    <property type="nucleotide sequence ID" value="XM_043150873.1"/>
</dbReference>
<evidence type="ECO:0000256" key="8">
    <source>
        <dbReference type="ARBA" id="ARBA00023295"/>
    </source>
</evidence>
<comment type="catalytic activity">
    <reaction evidence="1">
        <text>Random hydrolysis of (1-&gt;4)-beta-D-mannosidic linkages in mannans, galactomannans and glucomannans.</text>
        <dbReference type="EC" id="3.2.1.78"/>
    </reaction>
</comment>
<comment type="caution">
    <text evidence="11">The sequence shown here is derived from an EMBL/GenBank/DDBJ whole genome shotgun (WGS) entry which is preliminary data.</text>
</comment>
<accession>A0A9P7UVE0</accession>
<dbReference type="InterPro" id="IPR045053">
    <property type="entry name" value="MAN-like"/>
</dbReference>
<dbReference type="EMBL" id="CM032183">
    <property type="protein sequence ID" value="KAG7095493.1"/>
    <property type="molecule type" value="Genomic_DNA"/>
</dbReference>
<dbReference type="PANTHER" id="PTHR31451">
    <property type="match status" value="1"/>
</dbReference>
<evidence type="ECO:0000256" key="3">
    <source>
        <dbReference type="ARBA" id="ARBA00005641"/>
    </source>
</evidence>
<evidence type="ECO:0000256" key="7">
    <source>
        <dbReference type="ARBA" id="ARBA00022801"/>
    </source>
</evidence>
<keyword evidence="8 9" id="KW-0326">Glycosidase</keyword>
<feature type="domain" description="Glycoside hydrolase family 5" evidence="10">
    <location>
        <begin position="9"/>
        <end position="284"/>
    </location>
</feature>
<dbReference type="EC" id="3.2.1.78" evidence="4"/>
<dbReference type="KEGG" id="more:E1B28_006232"/>
<keyword evidence="7 9" id="KW-0378">Hydrolase</keyword>
<reference evidence="11" key="1">
    <citation type="journal article" date="2021" name="Genome Biol. Evol.">
        <title>The assembled and annotated genome of the fairy-ring fungus Marasmius oreades.</title>
        <authorList>
            <person name="Hiltunen M."/>
            <person name="Ament-Velasquez S.L."/>
            <person name="Johannesson H."/>
        </authorList>
    </citation>
    <scope>NUCLEOTIDE SEQUENCE</scope>
    <source>
        <strain evidence="11">03SP1</strain>
    </source>
</reference>
<evidence type="ECO:0000259" key="10">
    <source>
        <dbReference type="Pfam" id="PF00150"/>
    </source>
</evidence>
<evidence type="ECO:0000313" key="12">
    <source>
        <dbReference type="Proteomes" id="UP001049176"/>
    </source>
</evidence>
<evidence type="ECO:0000256" key="5">
    <source>
        <dbReference type="ARBA" id="ARBA00022525"/>
    </source>
</evidence>
<organism evidence="11 12">
    <name type="scientific">Marasmius oreades</name>
    <name type="common">fairy-ring Marasmius</name>
    <dbReference type="NCBI Taxonomy" id="181124"/>
    <lineage>
        <taxon>Eukaryota</taxon>
        <taxon>Fungi</taxon>
        <taxon>Dikarya</taxon>
        <taxon>Basidiomycota</taxon>
        <taxon>Agaricomycotina</taxon>
        <taxon>Agaricomycetes</taxon>
        <taxon>Agaricomycetidae</taxon>
        <taxon>Agaricales</taxon>
        <taxon>Marasmiineae</taxon>
        <taxon>Marasmiaceae</taxon>
        <taxon>Marasmius</taxon>
    </lineage>
</organism>
<dbReference type="GeneID" id="66075308"/>
<comment type="similarity">
    <text evidence="3 9">Belongs to the glycosyl hydrolase 5 (cellulase A) family.</text>
</comment>
<dbReference type="GO" id="GO:0005576">
    <property type="term" value="C:extracellular region"/>
    <property type="evidence" value="ECO:0007669"/>
    <property type="project" value="UniProtKB-SubCell"/>
</dbReference>
<evidence type="ECO:0000256" key="4">
    <source>
        <dbReference type="ARBA" id="ARBA00012706"/>
    </source>
</evidence>
<evidence type="ECO:0000256" key="1">
    <source>
        <dbReference type="ARBA" id="ARBA00001678"/>
    </source>
</evidence>